<dbReference type="AlphaFoldDB" id="A0A2S0N8I9"/>
<dbReference type="EMBL" id="CP027668">
    <property type="protein sequence ID" value="AVO44251.1"/>
    <property type="molecule type" value="Genomic_DNA"/>
</dbReference>
<accession>A0A2S0N8I9</accession>
<dbReference type="InterPro" id="IPR023187">
    <property type="entry name" value="Tscrpt_reg_MarR-type_CS"/>
</dbReference>
<proteinExistence type="predicted"/>
<dbReference type="PROSITE" id="PS50995">
    <property type="entry name" value="HTH_MARR_2"/>
    <property type="match status" value="1"/>
</dbReference>
<feature type="domain" description="HTH marR-type" evidence="4">
    <location>
        <begin position="6"/>
        <end position="149"/>
    </location>
</feature>
<dbReference type="KEGG" id="phr:C6569_03745"/>
<dbReference type="PANTHER" id="PTHR33164:SF43">
    <property type="entry name" value="HTH-TYPE TRANSCRIPTIONAL REPRESSOR YETL"/>
    <property type="match status" value="1"/>
</dbReference>
<name>A0A2S0N8I9_9HYPH</name>
<organism evidence="5 6">
    <name type="scientific">Phreatobacter cathodiphilus</name>
    <dbReference type="NCBI Taxonomy" id="1868589"/>
    <lineage>
        <taxon>Bacteria</taxon>
        <taxon>Pseudomonadati</taxon>
        <taxon>Pseudomonadota</taxon>
        <taxon>Alphaproteobacteria</taxon>
        <taxon>Hyphomicrobiales</taxon>
        <taxon>Phreatobacteraceae</taxon>
        <taxon>Phreatobacter</taxon>
    </lineage>
</organism>
<dbReference type="RefSeq" id="WP_106747581.1">
    <property type="nucleotide sequence ID" value="NZ_CP027668.1"/>
</dbReference>
<keyword evidence="3" id="KW-0804">Transcription</keyword>
<protein>
    <submittedName>
        <fullName evidence="5">MarR family transcriptional regulator</fullName>
    </submittedName>
</protein>
<dbReference type="SUPFAM" id="SSF46785">
    <property type="entry name" value="Winged helix' DNA-binding domain"/>
    <property type="match status" value="1"/>
</dbReference>
<keyword evidence="2" id="KW-0238">DNA-binding</keyword>
<dbReference type="GO" id="GO:0003700">
    <property type="term" value="F:DNA-binding transcription factor activity"/>
    <property type="evidence" value="ECO:0007669"/>
    <property type="project" value="InterPro"/>
</dbReference>
<dbReference type="InterPro" id="IPR039422">
    <property type="entry name" value="MarR/SlyA-like"/>
</dbReference>
<dbReference type="InterPro" id="IPR036388">
    <property type="entry name" value="WH-like_DNA-bd_sf"/>
</dbReference>
<evidence type="ECO:0000259" key="4">
    <source>
        <dbReference type="PROSITE" id="PS50995"/>
    </source>
</evidence>
<dbReference type="InterPro" id="IPR000835">
    <property type="entry name" value="HTH_MarR-typ"/>
</dbReference>
<dbReference type="Proteomes" id="UP000237889">
    <property type="component" value="Chromosome"/>
</dbReference>
<gene>
    <name evidence="5" type="ORF">C6569_03745</name>
</gene>
<evidence type="ECO:0000313" key="5">
    <source>
        <dbReference type="EMBL" id="AVO44251.1"/>
    </source>
</evidence>
<sequence>MTDTVPASDADLLFRVFNEVGIIAQLSSTAFERVMPEGMTLAQFTILNHFVRLGGQRRPSDLARAFQVTRATMTSTLQRLEPKGLVRIVPDDSDGRGRLVEITDAGRAVHADCIARLAPVLEDLLARIGRTPFASALAPLTEIRTRLDSLRD</sequence>
<dbReference type="GO" id="GO:0006950">
    <property type="term" value="P:response to stress"/>
    <property type="evidence" value="ECO:0007669"/>
    <property type="project" value="TreeGrafter"/>
</dbReference>
<dbReference type="PRINTS" id="PR00598">
    <property type="entry name" value="HTHMARR"/>
</dbReference>
<dbReference type="OrthoDB" id="32523at2"/>
<evidence type="ECO:0000256" key="3">
    <source>
        <dbReference type="ARBA" id="ARBA00023163"/>
    </source>
</evidence>
<dbReference type="InterPro" id="IPR036390">
    <property type="entry name" value="WH_DNA-bd_sf"/>
</dbReference>
<dbReference type="Pfam" id="PF12802">
    <property type="entry name" value="MarR_2"/>
    <property type="match status" value="1"/>
</dbReference>
<dbReference type="SMART" id="SM00347">
    <property type="entry name" value="HTH_MARR"/>
    <property type="match status" value="1"/>
</dbReference>
<evidence type="ECO:0000313" key="6">
    <source>
        <dbReference type="Proteomes" id="UP000237889"/>
    </source>
</evidence>
<dbReference type="Gene3D" id="1.10.10.10">
    <property type="entry name" value="Winged helix-like DNA-binding domain superfamily/Winged helix DNA-binding domain"/>
    <property type="match status" value="1"/>
</dbReference>
<dbReference type="PANTHER" id="PTHR33164">
    <property type="entry name" value="TRANSCRIPTIONAL REGULATOR, MARR FAMILY"/>
    <property type="match status" value="1"/>
</dbReference>
<reference evidence="5 6" key="1">
    <citation type="submission" date="2018-03" db="EMBL/GenBank/DDBJ databases">
        <title>Genome sequencing of Phreatobacter sp.</title>
        <authorList>
            <person name="Kim S.-J."/>
            <person name="Heo J."/>
            <person name="Kwon S.-W."/>
        </authorList>
    </citation>
    <scope>NUCLEOTIDE SEQUENCE [LARGE SCALE GENOMIC DNA]</scope>
    <source>
        <strain evidence="5 6">S-12</strain>
    </source>
</reference>
<dbReference type="PROSITE" id="PS01117">
    <property type="entry name" value="HTH_MARR_1"/>
    <property type="match status" value="1"/>
</dbReference>
<evidence type="ECO:0000256" key="2">
    <source>
        <dbReference type="ARBA" id="ARBA00023125"/>
    </source>
</evidence>
<keyword evidence="1" id="KW-0805">Transcription regulation</keyword>
<keyword evidence="6" id="KW-1185">Reference proteome</keyword>
<evidence type="ECO:0000256" key="1">
    <source>
        <dbReference type="ARBA" id="ARBA00023015"/>
    </source>
</evidence>
<dbReference type="GO" id="GO:0003677">
    <property type="term" value="F:DNA binding"/>
    <property type="evidence" value="ECO:0007669"/>
    <property type="project" value="UniProtKB-KW"/>
</dbReference>